<dbReference type="EMBL" id="JAAAUY010000277">
    <property type="protein sequence ID" value="KAF9332173.1"/>
    <property type="molecule type" value="Genomic_DNA"/>
</dbReference>
<sequence length="257" mass="29363">MVVTSIPCNQLSPANEKLCLTFRFSSSDMQDDPRPALGDTILEKLYFDTSYGDVSFVFDSDTNPLSARKAPKKKGRKNPTQGRQKEMVLHAHKLVLSQWPYFKAMFEGGFAEGGPGEQRIKIQGTKPKTFELLLRFMYTGQLPEHLNPTIKYSDELEEVEDASMEDLFLAADRYDVQELRDLTLKPLLERLDADNAIPFLFRTAYKFSELRKPVVQFVVKSCGSTIAKKNIRSTYRDHPDVLDIVIDLLEVYNEVQP</sequence>
<organism evidence="3 4">
    <name type="scientific">Podila minutissima</name>
    <dbReference type="NCBI Taxonomy" id="64525"/>
    <lineage>
        <taxon>Eukaryota</taxon>
        <taxon>Fungi</taxon>
        <taxon>Fungi incertae sedis</taxon>
        <taxon>Mucoromycota</taxon>
        <taxon>Mortierellomycotina</taxon>
        <taxon>Mortierellomycetes</taxon>
        <taxon>Mortierellales</taxon>
        <taxon>Mortierellaceae</taxon>
        <taxon>Podila</taxon>
    </lineage>
</organism>
<dbReference type="InterPro" id="IPR000210">
    <property type="entry name" value="BTB/POZ_dom"/>
</dbReference>
<name>A0A9P5SL29_9FUNG</name>
<evidence type="ECO:0000313" key="3">
    <source>
        <dbReference type="EMBL" id="KAF9332173.1"/>
    </source>
</evidence>
<evidence type="ECO:0000259" key="2">
    <source>
        <dbReference type="PROSITE" id="PS50097"/>
    </source>
</evidence>
<accession>A0A9P5SL29</accession>
<gene>
    <name evidence="3" type="ORF">BG006_004961</name>
</gene>
<proteinExistence type="predicted"/>
<dbReference type="CDD" id="cd18186">
    <property type="entry name" value="BTB_POZ_ZBTB_KLHL-like"/>
    <property type="match status" value="1"/>
</dbReference>
<protein>
    <recommendedName>
        <fullName evidence="2">BTB domain-containing protein</fullName>
    </recommendedName>
</protein>
<feature type="region of interest" description="Disordered" evidence="1">
    <location>
        <begin position="65"/>
        <end position="84"/>
    </location>
</feature>
<dbReference type="InterPro" id="IPR011333">
    <property type="entry name" value="SKP1/BTB/POZ_sf"/>
</dbReference>
<evidence type="ECO:0000256" key="1">
    <source>
        <dbReference type="SAM" id="MobiDB-lite"/>
    </source>
</evidence>
<feature type="domain" description="BTB" evidence="2">
    <location>
        <begin position="89"/>
        <end position="142"/>
    </location>
</feature>
<dbReference type="Pfam" id="PF00651">
    <property type="entry name" value="BTB"/>
    <property type="match status" value="1"/>
</dbReference>
<dbReference type="SMART" id="SM00225">
    <property type="entry name" value="BTB"/>
    <property type="match status" value="1"/>
</dbReference>
<dbReference type="Gene3D" id="3.30.710.10">
    <property type="entry name" value="Potassium Channel Kv1.1, Chain A"/>
    <property type="match status" value="1"/>
</dbReference>
<dbReference type="PANTHER" id="PTHR24413">
    <property type="entry name" value="SPECKLE-TYPE POZ PROTEIN"/>
    <property type="match status" value="1"/>
</dbReference>
<comment type="caution">
    <text evidence="3">The sequence shown here is derived from an EMBL/GenBank/DDBJ whole genome shotgun (WGS) entry which is preliminary data.</text>
</comment>
<keyword evidence="4" id="KW-1185">Reference proteome</keyword>
<dbReference type="Proteomes" id="UP000696485">
    <property type="component" value="Unassembled WGS sequence"/>
</dbReference>
<dbReference type="AlphaFoldDB" id="A0A9P5SL29"/>
<dbReference type="PROSITE" id="PS50097">
    <property type="entry name" value="BTB"/>
    <property type="match status" value="1"/>
</dbReference>
<evidence type="ECO:0000313" key="4">
    <source>
        <dbReference type="Proteomes" id="UP000696485"/>
    </source>
</evidence>
<reference evidence="3" key="1">
    <citation type="journal article" date="2020" name="Fungal Divers.">
        <title>Resolving the Mortierellaceae phylogeny through synthesis of multi-gene phylogenetics and phylogenomics.</title>
        <authorList>
            <person name="Vandepol N."/>
            <person name="Liber J."/>
            <person name="Desiro A."/>
            <person name="Na H."/>
            <person name="Kennedy M."/>
            <person name="Barry K."/>
            <person name="Grigoriev I.V."/>
            <person name="Miller A.N."/>
            <person name="O'Donnell K."/>
            <person name="Stajich J.E."/>
            <person name="Bonito G."/>
        </authorList>
    </citation>
    <scope>NUCLEOTIDE SEQUENCE</scope>
    <source>
        <strain evidence="3">NVP1</strain>
    </source>
</reference>
<dbReference type="SUPFAM" id="SSF54695">
    <property type="entry name" value="POZ domain"/>
    <property type="match status" value="1"/>
</dbReference>